<name>A0ACC1SS59_9HYPO</name>
<dbReference type="EMBL" id="JANRMS010000152">
    <property type="protein sequence ID" value="KAJ3545395.1"/>
    <property type="molecule type" value="Genomic_DNA"/>
</dbReference>
<dbReference type="Proteomes" id="UP001148629">
    <property type="component" value="Unassembled WGS sequence"/>
</dbReference>
<evidence type="ECO:0000313" key="2">
    <source>
        <dbReference type="Proteomes" id="UP001148629"/>
    </source>
</evidence>
<keyword evidence="2" id="KW-1185">Reference proteome</keyword>
<reference evidence="1" key="1">
    <citation type="submission" date="2022-08" db="EMBL/GenBank/DDBJ databases">
        <title>Genome Sequence of Fusarium decemcellulare.</title>
        <authorList>
            <person name="Buettner E."/>
        </authorList>
    </citation>
    <scope>NUCLEOTIDE SEQUENCE</scope>
    <source>
        <strain evidence="1">Babe19</strain>
    </source>
</reference>
<comment type="caution">
    <text evidence="1">The sequence shown here is derived from an EMBL/GenBank/DDBJ whole genome shotgun (WGS) entry which is preliminary data.</text>
</comment>
<accession>A0ACC1SS59</accession>
<evidence type="ECO:0000313" key="1">
    <source>
        <dbReference type="EMBL" id="KAJ3545395.1"/>
    </source>
</evidence>
<gene>
    <name evidence="1" type="ORF">NM208_g2527</name>
</gene>
<sequence length="779" mass="87193">MRRHVMKGKNAGKTFKRQSRLKLQVAQRQPFTIARPIISNPFRTFRFPVEVTPIASKAIDDFFNFTSDSIYPVQLGFSLHEAKCKWLQILFEDQPTYECTLTLMQASNETHLPSFKKRLGGRDALADSTIAIVISLIHQEQVAQHLSAAEVHVKGLKRIVDLRGGLDQIHENVPLVLKICKTDILFTMQMGGLPLFYRDQMYNVQNLIVSRGFCFDRSSDAYSVRQNRLDPALQDILSDSMGICRLYNNHMTEQPLTLDEFQEVLISICYRLLWFRTLDESRQKPDTQSAYHIGLVVFMMSIFLQDKQRRIIKYGLMAACVRDVLDSELDVHEQELKLWLMILAGIWVSGDEGEDWAVSRLQEMALGLGITTWDEAKEYLSKFPLIDAIHDAPGRKIWDQSSSSDQNESWRQPAVEGAHGNPDEFDINTEGVDVARAFADGLRGKTILVTGVNRGGIGFSTSYALASQSPARIILAGRNQSRVQECIDALKADFPNVDYRFLEINLSIQESVRAAAKEVLSWSDVPTIDIVINSAGIMGIPERTLTKEGIEIHFATNHIGHWLFTCLIMPKLIEAAEGKPKGSVRIVNVSSGSPTISALRWSDMNFETKNKDLPEEEQPNYEFFKAFGYNPDDGKETAYVPLDGYNRSKVANVLFGIGANKRLFDKYGILSVGVHPGVIPTDLGRNFPQEVLDAVASMRKLGFFTYKTLGAGASTSLVAALDPKLANGVGETHEGSENYGAYLLDCQVSTAANPLAVSSDHAERLWEFSENSVGQKFSW</sequence>
<protein>
    <submittedName>
        <fullName evidence="1">Uncharacterized protein</fullName>
    </submittedName>
</protein>
<proteinExistence type="predicted"/>
<organism evidence="1 2">
    <name type="scientific">Fusarium decemcellulare</name>
    <dbReference type="NCBI Taxonomy" id="57161"/>
    <lineage>
        <taxon>Eukaryota</taxon>
        <taxon>Fungi</taxon>
        <taxon>Dikarya</taxon>
        <taxon>Ascomycota</taxon>
        <taxon>Pezizomycotina</taxon>
        <taxon>Sordariomycetes</taxon>
        <taxon>Hypocreomycetidae</taxon>
        <taxon>Hypocreales</taxon>
        <taxon>Nectriaceae</taxon>
        <taxon>Fusarium</taxon>
        <taxon>Fusarium decemcellulare species complex</taxon>
    </lineage>
</organism>